<dbReference type="RefSeq" id="WP_269443666.1">
    <property type="nucleotide sequence ID" value="NZ_CP097463.1"/>
</dbReference>
<sequence length="72" mass="7854">MTTTENPLFVVVLTEEGQFTPPRAVGPFESYDVAQSFAQTLVDKWEAQQGDPPQATVVRVEDAYPGVVVGEI</sequence>
<dbReference type="EMBL" id="CP097463">
    <property type="protein sequence ID" value="WAX57129.1"/>
    <property type="molecule type" value="Genomic_DNA"/>
</dbReference>
<gene>
    <name evidence="1" type="ORF">M6B22_21825</name>
</gene>
<accession>A0ABY7JX39</accession>
<evidence type="ECO:0000313" key="1">
    <source>
        <dbReference type="EMBL" id="WAX57129.1"/>
    </source>
</evidence>
<reference evidence="1" key="1">
    <citation type="submission" date="2022-05" db="EMBL/GenBank/DDBJ databases">
        <title>Jatrophihabitans sp. SB3-54 whole genome sequence.</title>
        <authorList>
            <person name="Suh M.K."/>
            <person name="Eom M.K."/>
            <person name="Kim J.S."/>
            <person name="Kim H.S."/>
            <person name="Do H.E."/>
            <person name="Shin Y.K."/>
            <person name="Lee J.-S."/>
        </authorList>
    </citation>
    <scope>NUCLEOTIDE SEQUENCE</scope>
    <source>
        <strain evidence="1">SB3-54</strain>
    </source>
</reference>
<organism evidence="1 2">
    <name type="scientific">Jatrophihabitans cynanchi</name>
    <dbReference type="NCBI Taxonomy" id="2944128"/>
    <lineage>
        <taxon>Bacteria</taxon>
        <taxon>Bacillati</taxon>
        <taxon>Actinomycetota</taxon>
        <taxon>Actinomycetes</taxon>
        <taxon>Jatrophihabitantales</taxon>
        <taxon>Jatrophihabitantaceae</taxon>
        <taxon>Jatrophihabitans</taxon>
    </lineage>
</organism>
<keyword evidence="2" id="KW-1185">Reference proteome</keyword>
<name>A0ABY7JX39_9ACTN</name>
<evidence type="ECO:0000313" key="2">
    <source>
        <dbReference type="Proteomes" id="UP001164693"/>
    </source>
</evidence>
<dbReference type="Proteomes" id="UP001164693">
    <property type="component" value="Chromosome"/>
</dbReference>
<proteinExistence type="predicted"/>
<protein>
    <submittedName>
        <fullName evidence="1">Uncharacterized protein</fullName>
    </submittedName>
</protein>